<keyword evidence="3" id="KW-1185">Reference proteome</keyword>
<name>A0A1I4ZWZ8_9FLAO</name>
<reference evidence="3" key="1">
    <citation type="submission" date="2016-10" db="EMBL/GenBank/DDBJ databases">
        <authorList>
            <person name="Varghese N."/>
            <person name="Submissions S."/>
        </authorList>
    </citation>
    <scope>NUCLEOTIDE SEQUENCE [LARGE SCALE GENOMIC DNA]</scope>
    <source>
        <strain evidence="3">DSM 4002</strain>
    </source>
</reference>
<feature type="transmembrane region" description="Helical" evidence="1">
    <location>
        <begin position="12"/>
        <end position="28"/>
    </location>
</feature>
<keyword evidence="1" id="KW-0812">Transmembrane</keyword>
<gene>
    <name evidence="2" type="ORF">SAMN05444143_1192</name>
</gene>
<keyword evidence="1" id="KW-0472">Membrane</keyword>
<keyword evidence="1" id="KW-1133">Transmembrane helix</keyword>
<dbReference type="Proteomes" id="UP000182961">
    <property type="component" value="Unassembled WGS sequence"/>
</dbReference>
<accession>A0A1I4ZWZ8</accession>
<dbReference type="AlphaFoldDB" id="A0A1I4ZWZ8"/>
<protein>
    <submittedName>
        <fullName evidence="2">Uncharacterized protein</fullName>
    </submittedName>
</protein>
<dbReference type="EMBL" id="FOUT01000019">
    <property type="protein sequence ID" value="SFN54671.1"/>
    <property type="molecule type" value="Genomic_DNA"/>
</dbReference>
<organism evidence="2 3">
    <name type="scientific">Flavobacterium succinicans</name>
    <dbReference type="NCBI Taxonomy" id="29536"/>
    <lineage>
        <taxon>Bacteria</taxon>
        <taxon>Pseudomonadati</taxon>
        <taxon>Bacteroidota</taxon>
        <taxon>Flavobacteriia</taxon>
        <taxon>Flavobacteriales</taxon>
        <taxon>Flavobacteriaceae</taxon>
        <taxon>Flavobacterium</taxon>
    </lineage>
</organism>
<evidence type="ECO:0000313" key="2">
    <source>
        <dbReference type="EMBL" id="SFN54671.1"/>
    </source>
</evidence>
<evidence type="ECO:0000256" key="1">
    <source>
        <dbReference type="SAM" id="Phobius"/>
    </source>
</evidence>
<sequence length="54" mass="6412">MIINDFFYVKNVYSAKIAIVSVVFVLIFEKGSQFIKYFLLFLQNRNLILFCIVK</sequence>
<evidence type="ECO:0000313" key="3">
    <source>
        <dbReference type="Proteomes" id="UP000182961"/>
    </source>
</evidence>
<proteinExistence type="predicted"/>